<evidence type="ECO:0000256" key="3">
    <source>
        <dbReference type="ARBA" id="ARBA00022837"/>
    </source>
</evidence>
<dbReference type="InterPro" id="IPR011992">
    <property type="entry name" value="EF-hand-dom_pair"/>
</dbReference>
<dbReference type="PROSITE" id="PS50222">
    <property type="entry name" value="EF_HAND_2"/>
    <property type="match status" value="1"/>
</dbReference>
<dbReference type="PANTHER" id="PTHR23049">
    <property type="entry name" value="MYOSIN REGULATORY LIGHT CHAIN 2"/>
    <property type="match status" value="1"/>
</dbReference>
<keyword evidence="3" id="KW-0106">Calcium</keyword>
<evidence type="ECO:0000313" key="5">
    <source>
        <dbReference type="Ensembl" id="ENSORLP00015002631.1"/>
    </source>
</evidence>
<reference evidence="5" key="4">
    <citation type="submission" date="2025-09" db="UniProtKB">
        <authorList>
            <consortium name="Ensembl"/>
        </authorList>
    </citation>
    <scope>IDENTIFICATION</scope>
    <source>
        <strain evidence="5">HSOK</strain>
    </source>
</reference>
<evidence type="ECO:0000313" key="6">
    <source>
        <dbReference type="Proteomes" id="UP000265200"/>
    </source>
</evidence>
<dbReference type="InterPro" id="IPR050403">
    <property type="entry name" value="Myosin_RLC"/>
</dbReference>
<dbReference type="Ensembl" id="ENSORLT00015010635.1">
    <property type="protein sequence ID" value="ENSORLP00015002631.1"/>
    <property type="gene ID" value="ENSORLG00015003446.1"/>
</dbReference>
<dbReference type="InterPro" id="IPR002048">
    <property type="entry name" value="EF_hand_dom"/>
</dbReference>
<sequence length="198" mass="22079">MSSKRAKNTTKCLQRVTSNAFPMFDQSQIQEFKEVLNMIDQIRDGSIDKDDLHDMFASLGWALSNVYLYEYLEAMMNEAPGPVNFTMFLTVFGEKLNGTNPEDVICNAFACFDEEGTGKSICLTGFSRKAFLTLPPEIVGEEHVTGLRDPCRLCRGCTDGKSPPFPPTLPPVKAFFATPKRPDPAPPCMARSSNYYSH</sequence>
<dbReference type="AlphaFoldDB" id="A0A3P9H4E3"/>
<protein>
    <recommendedName>
        <fullName evidence="4">EF-hand domain-containing protein</fullName>
    </recommendedName>
</protein>
<dbReference type="Proteomes" id="UP000265200">
    <property type="component" value="Chromosome 1"/>
</dbReference>
<evidence type="ECO:0000256" key="2">
    <source>
        <dbReference type="ARBA" id="ARBA00022737"/>
    </source>
</evidence>
<organism evidence="5 6">
    <name type="scientific">Oryzias latipes</name>
    <name type="common">Japanese rice fish</name>
    <name type="synonym">Japanese killifish</name>
    <dbReference type="NCBI Taxonomy" id="8090"/>
    <lineage>
        <taxon>Eukaryota</taxon>
        <taxon>Metazoa</taxon>
        <taxon>Chordata</taxon>
        <taxon>Craniata</taxon>
        <taxon>Vertebrata</taxon>
        <taxon>Euteleostomi</taxon>
        <taxon>Actinopterygii</taxon>
        <taxon>Neopterygii</taxon>
        <taxon>Teleostei</taxon>
        <taxon>Neoteleostei</taxon>
        <taxon>Acanthomorphata</taxon>
        <taxon>Ovalentaria</taxon>
        <taxon>Atherinomorphae</taxon>
        <taxon>Beloniformes</taxon>
        <taxon>Adrianichthyidae</taxon>
        <taxon>Oryziinae</taxon>
        <taxon>Oryzias</taxon>
    </lineage>
</organism>
<evidence type="ECO:0000256" key="1">
    <source>
        <dbReference type="ARBA" id="ARBA00022723"/>
    </source>
</evidence>
<feature type="domain" description="EF-hand" evidence="4">
    <location>
        <begin position="27"/>
        <end position="62"/>
    </location>
</feature>
<keyword evidence="2" id="KW-0677">Repeat</keyword>
<dbReference type="SUPFAM" id="SSF47473">
    <property type="entry name" value="EF-hand"/>
    <property type="match status" value="1"/>
</dbReference>
<accession>A0A3P9H4E3</accession>
<reference key="1">
    <citation type="journal article" date="2007" name="Nature">
        <title>The medaka draft genome and insights into vertebrate genome evolution.</title>
        <authorList>
            <person name="Kasahara M."/>
            <person name="Naruse K."/>
            <person name="Sasaki S."/>
            <person name="Nakatani Y."/>
            <person name="Qu W."/>
            <person name="Ahsan B."/>
            <person name="Yamada T."/>
            <person name="Nagayasu Y."/>
            <person name="Doi K."/>
            <person name="Kasai Y."/>
            <person name="Jindo T."/>
            <person name="Kobayashi D."/>
            <person name="Shimada A."/>
            <person name="Toyoda A."/>
            <person name="Kuroki Y."/>
            <person name="Fujiyama A."/>
            <person name="Sasaki T."/>
            <person name="Shimizu A."/>
            <person name="Asakawa S."/>
            <person name="Shimizu N."/>
            <person name="Hashimoto S."/>
            <person name="Yang J."/>
            <person name="Lee Y."/>
            <person name="Matsushima K."/>
            <person name="Sugano S."/>
            <person name="Sakaizumi M."/>
            <person name="Narita T."/>
            <person name="Ohishi K."/>
            <person name="Haga S."/>
            <person name="Ohta F."/>
            <person name="Nomoto H."/>
            <person name="Nogata K."/>
            <person name="Morishita T."/>
            <person name="Endo T."/>
            <person name="Shin-I T."/>
            <person name="Takeda H."/>
            <person name="Morishita S."/>
            <person name="Kohara Y."/>
        </authorList>
    </citation>
    <scope>NUCLEOTIDE SEQUENCE [LARGE SCALE GENOMIC DNA]</scope>
    <source>
        <strain>Hd-rR</strain>
    </source>
</reference>
<proteinExistence type="predicted"/>
<dbReference type="FunFam" id="1.10.238.10:FF:000007">
    <property type="entry name" value="Putative myosin regulatory light chain sqh"/>
    <property type="match status" value="1"/>
</dbReference>
<dbReference type="GO" id="GO:0005509">
    <property type="term" value="F:calcium ion binding"/>
    <property type="evidence" value="ECO:0007669"/>
    <property type="project" value="InterPro"/>
</dbReference>
<evidence type="ECO:0000259" key="4">
    <source>
        <dbReference type="PROSITE" id="PS50222"/>
    </source>
</evidence>
<reference evidence="5 6" key="2">
    <citation type="submission" date="2017-04" db="EMBL/GenBank/DDBJ databases">
        <title>CpG methylation of centromeres and impact of large insertions on vertebrate speciation.</title>
        <authorList>
            <person name="Ichikawa K."/>
            <person name="Yoshimura J."/>
            <person name="Morishita S."/>
        </authorList>
    </citation>
    <scope>NUCLEOTIDE SEQUENCE</scope>
    <source>
        <strain evidence="5 6">HSOK</strain>
    </source>
</reference>
<name>A0A3P9H4E3_ORYLA</name>
<keyword evidence="1" id="KW-0479">Metal-binding</keyword>
<reference evidence="5" key="3">
    <citation type="submission" date="2025-08" db="UniProtKB">
        <authorList>
            <consortium name="Ensembl"/>
        </authorList>
    </citation>
    <scope>IDENTIFICATION</scope>
    <source>
        <strain evidence="5">HSOK</strain>
    </source>
</reference>
<dbReference type="Gene3D" id="1.10.238.10">
    <property type="entry name" value="EF-hand"/>
    <property type="match status" value="1"/>
</dbReference>